<dbReference type="EMBL" id="ADNY01000004">
    <property type="protein sequence ID" value="EFG56261.1"/>
    <property type="molecule type" value="Genomic_DNA"/>
</dbReference>
<evidence type="ECO:0000313" key="5">
    <source>
        <dbReference type="Proteomes" id="UP000004069"/>
    </source>
</evidence>
<keyword evidence="3" id="KW-0732">Signal</keyword>
<gene>
    <name evidence="4" type="ORF">HMPREF0493_0079</name>
</gene>
<evidence type="ECO:0000313" key="4">
    <source>
        <dbReference type="EMBL" id="EFG56261.1"/>
    </source>
</evidence>
<dbReference type="RefSeq" id="WP_006351233.1">
    <property type="nucleotide sequence ID" value="NZ_ADNY01000004.1"/>
</dbReference>
<evidence type="ECO:0000256" key="1">
    <source>
        <dbReference type="SAM" id="Coils"/>
    </source>
</evidence>
<protein>
    <submittedName>
        <fullName evidence="4">Putative cross-wall-targeting lipoprotein signal</fullName>
    </submittedName>
</protein>
<comment type="caution">
    <text evidence="4">The sequence shown here is derived from an EMBL/GenBank/DDBJ whole genome shotgun (WGS) entry which is preliminary data.</text>
</comment>
<keyword evidence="5" id="KW-1185">Reference proteome</keyword>
<keyword evidence="4" id="KW-0449">Lipoprotein</keyword>
<dbReference type="eggNOG" id="ENOG5030BID">
    <property type="taxonomic scope" value="Bacteria"/>
</dbReference>
<accession>D4YRF1</accession>
<evidence type="ECO:0000256" key="2">
    <source>
        <dbReference type="SAM" id="MobiDB-lite"/>
    </source>
</evidence>
<feature type="coiled-coil region" evidence="1">
    <location>
        <begin position="211"/>
        <end position="282"/>
    </location>
</feature>
<feature type="chain" id="PRO_5009952269" evidence="3">
    <location>
        <begin position="34"/>
        <end position="652"/>
    </location>
</feature>
<feature type="compositionally biased region" description="Low complexity" evidence="2">
    <location>
        <begin position="477"/>
        <end position="488"/>
    </location>
</feature>
<feature type="coiled-coil region" evidence="1">
    <location>
        <begin position="48"/>
        <end position="187"/>
    </location>
</feature>
<keyword evidence="1" id="KW-0175">Coiled coil</keyword>
<dbReference type="Proteomes" id="UP000004069">
    <property type="component" value="Unassembled WGS sequence"/>
</dbReference>
<dbReference type="PATRIC" id="fig|585524.9.peg.1470"/>
<dbReference type="AlphaFoldDB" id="D4YRF1"/>
<feature type="region of interest" description="Disordered" evidence="2">
    <location>
        <begin position="464"/>
        <end position="515"/>
    </location>
</feature>
<sequence length="652" mass="74225">MFNYTKKKKFVTLLASAALAGAFLAAGSPTVKASEKNNKENISIDNSVDSLEKLVAEKKEKIAKLTDQLNHHDELIKNAKEDLKKLQDKLAKAKDELADAQEDKNKASEELAVLEKSEKGAQTLLDAKKHDKETIEIELDVIISKKKKANENLTSSKQMLKEAKDKVEGKKEAVDKAKEKLAELEKKKPTDEEYENFLRLLAMSESLYSGVDEAEEKNEAEIAKRKKNLEKYEQEKTTLNNEIAVLEKILQDKFSDDQAAELKDKKQQLTALEEQIKRTVQEKANFEFFRGNFPLDRKNYLRLINKNKAAIAKWEENHKAGLDEFKGKKAELEQGIKDAEQANSDLLAQINKLTSEIAENEQVFAQFDIQINSNEQQVKQKKSDYEAANNNLLKVQASKQSQLDKISALEEKIQTHNQEIAVHNQSLDEQLNRIKAWQAAQNDWNKEIDTNKALIEQYEELIKQKDQGKEETPTSIGGTQTEDGTQTDIKIPDKTEQKDASKQTDWQKEKQKTAEKPNSLTHILIRLLVKQEADQTTAAVKNTQKPTQKKKKTSVSQIKIKKGKIYALIGSKWQSVSLKKLLKLIDQHEIKLDTAIHVKNKKTNLYTKEGKKTKKQLAAKQKITVKGIKKINKQLFVHVQNAWVPAKNVVFK</sequence>
<organism evidence="4 5">
    <name type="scientific">Lactobacillus amylolyticus DSM 11664</name>
    <dbReference type="NCBI Taxonomy" id="585524"/>
    <lineage>
        <taxon>Bacteria</taxon>
        <taxon>Bacillati</taxon>
        <taxon>Bacillota</taxon>
        <taxon>Bacilli</taxon>
        <taxon>Lactobacillales</taxon>
        <taxon>Lactobacillaceae</taxon>
        <taxon>Lactobacillus</taxon>
    </lineage>
</organism>
<name>D4YRF1_9LACO</name>
<feature type="compositionally biased region" description="Basic and acidic residues" evidence="2">
    <location>
        <begin position="490"/>
        <end position="515"/>
    </location>
</feature>
<dbReference type="Gene3D" id="1.10.287.1490">
    <property type="match status" value="1"/>
</dbReference>
<evidence type="ECO:0000256" key="3">
    <source>
        <dbReference type="SAM" id="SignalP"/>
    </source>
</evidence>
<reference evidence="4 5" key="1">
    <citation type="submission" date="2010-04" db="EMBL/GenBank/DDBJ databases">
        <authorList>
            <person name="Muzny D."/>
            <person name="Qin X."/>
            <person name="Deng J."/>
            <person name="Jiang H."/>
            <person name="Liu Y."/>
            <person name="Qu J."/>
            <person name="Song X.-Z."/>
            <person name="Zhang L."/>
            <person name="Thornton R."/>
            <person name="Coyle M."/>
            <person name="Francisco L."/>
            <person name="Jackson L."/>
            <person name="Javaid M."/>
            <person name="Korchina V."/>
            <person name="Kovar C."/>
            <person name="Mata R."/>
            <person name="Mathew T."/>
            <person name="Ngo R."/>
            <person name="Nguyen L."/>
            <person name="Nguyen N."/>
            <person name="Okwuonu G."/>
            <person name="Ongeri F."/>
            <person name="Pham C."/>
            <person name="Simmons D."/>
            <person name="Wilczek-Boney K."/>
            <person name="Hale W."/>
            <person name="Jakkamsetti A."/>
            <person name="Pham P."/>
            <person name="Ruth R."/>
            <person name="San Lucas F."/>
            <person name="Warren J."/>
            <person name="Zhang J."/>
            <person name="Zhao Z."/>
            <person name="Zhou C."/>
            <person name="Zhu D."/>
            <person name="Lee S."/>
            <person name="Bess C."/>
            <person name="Blankenburg K."/>
            <person name="Forbes L."/>
            <person name="Fu Q."/>
            <person name="Gubbala S."/>
            <person name="Hirani K."/>
            <person name="Jayaseelan J.C."/>
            <person name="Lara F."/>
            <person name="Munidasa M."/>
            <person name="Palculict T."/>
            <person name="Patil S."/>
            <person name="Pu L.-L."/>
            <person name="Saada N."/>
            <person name="Tang L."/>
            <person name="Weissenberger G."/>
            <person name="Zhu Y."/>
            <person name="Hemphill L."/>
            <person name="Shang Y."/>
            <person name="Youmans B."/>
            <person name="Ayvaz T."/>
            <person name="Ross M."/>
            <person name="Santibanez J."/>
            <person name="Aqrawi P."/>
            <person name="Gross S."/>
            <person name="Joshi V."/>
            <person name="Fowler G."/>
            <person name="Nazareth L."/>
            <person name="Reid J."/>
            <person name="Worley K."/>
            <person name="Petrosino J."/>
            <person name="Highlander S."/>
            <person name="Gibbs R."/>
        </authorList>
    </citation>
    <scope>NUCLEOTIDE SEQUENCE [LARGE SCALE GENOMIC DNA]</scope>
    <source>
        <strain evidence="4 5">DSM 11664</strain>
    </source>
</reference>
<proteinExistence type="predicted"/>
<feature type="signal peptide" evidence="3">
    <location>
        <begin position="1"/>
        <end position="33"/>
    </location>
</feature>